<protein>
    <submittedName>
        <fullName evidence="1">DUF2017 family protein</fullName>
    </submittedName>
</protein>
<dbReference type="InterPro" id="IPR018561">
    <property type="entry name" value="AosR"/>
</dbReference>
<dbReference type="RefSeq" id="WP_322097537.1">
    <property type="nucleotide sequence ID" value="NZ_WLYK01000001.1"/>
</dbReference>
<dbReference type="EMBL" id="WLYK01000001">
    <property type="protein sequence ID" value="MTD13350.1"/>
    <property type="molecule type" value="Genomic_DNA"/>
</dbReference>
<dbReference type="Proteomes" id="UP000460221">
    <property type="component" value="Unassembled WGS sequence"/>
</dbReference>
<reference evidence="1 2" key="1">
    <citation type="submission" date="2019-11" db="EMBL/GenBank/DDBJ databases">
        <authorList>
            <person name="Jiang L.-Q."/>
        </authorList>
    </citation>
    <scope>NUCLEOTIDE SEQUENCE [LARGE SCALE GENOMIC DNA]</scope>
    <source>
        <strain evidence="1 2">YIM 132087</strain>
    </source>
</reference>
<evidence type="ECO:0000313" key="1">
    <source>
        <dbReference type="EMBL" id="MTD13350.1"/>
    </source>
</evidence>
<comment type="caution">
    <text evidence="1">The sequence shown here is derived from an EMBL/GenBank/DDBJ whole genome shotgun (WGS) entry which is preliminary data.</text>
</comment>
<dbReference type="Pfam" id="PF09438">
    <property type="entry name" value="DUF2017"/>
    <property type="match status" value="1"/>
</dbReference>
<dbReference type="AlphaFoldDB" id="A0A7K1FH00"/>
<organism evidence="1 2">
    <name type="scientific">Nakamurella alba</name>
    <dbReference type="NCBI Taxonomy" id="2665158"/>
    <lineage>
        <taxon>Bacteria</taxon>
        <taxon>Bacillati</taxon>
        <taxon>Actinomycetota</taxon>
        <taxon>Actinomycetes</taxon>
        <taxon>Nakamurellales</taxon>
        <taxon>Nakamurellaceae</taxon>
        <taxon>Nakamurella</taxon>
    </lineage>
</organism>
<name>A0A7K1FH00_9ACTN</name>
<evidence type="ECO:0000313" key="2">
    <source>
        <dbReference type="Proteomes" id="UP000460221"/>
    </source>
</evidence>
<accession>A0A7K1FH00</accession>
<gene>
    <name evidence="1" type="ORF">GIS00_05240</name>
</gene>
<keyword evidence="2" id="KW-1185">Reference proteome</keyword>
<sequence length="181" mass="19963">MRPFRRFGGRYRASFEAVEVTVLSDLVDQVRQLLAGRRSEAPDDPLVAMTGIATAPSTTPEDPALARLLPDFHREDPELSAGLRALREPEIIAGKDSAAVAVLDSLPPGGGAVHLDEDQARQWIAALNDVRLALGVRLEITDETDTVMDTAGERPEPEQAMFHTYRWLTYVQDSLVEQMLD</sequence>
<proteinExistence type="predicted"/>